<dbReference type="InParanoid" id="A0A0C3DAS4"/>
<protein>
    <recommendedName>
        <fullName evidence="1">XPG-I domain-containing protein</fullName>
    </recommendedName>
</protein>
<dbReference type="InterPro" id="IPR006084">
    <property type="entry name" value="XPG/Rad2"/>
</dbReference>
<dbReference type="GO" id="GO:0006281">
    <property type="term" value="P:DNA repair"/>
    <property type="evidence" value="ECO:0007669"/>
    <property type="project" value="UniProtKB-ARBA"/>
</dbReference>
<dbReference type="InterPro" id="IPR006086">
    <property type="entry name" value="XPG-I_dom"/>
</dbReference>
<name>A0A0C3DAS4_9AGAM</name>
<dbReference type="STRING" id="1036808.A0A0C3DAS4"/>
<keyword evidence="3" id="KW-1185">Reference proteome</keyword>
<dbReference type="PANTHER" id="PTHR11081">
    <property type="entry name" value="FLAP ENDONUCLEASE FAMILY MEMBER"/>
    <property type="match status" value="1"/>
</dbReference>
<evidence type="ECO:0000313" key="2">
    <source>
        <dbReference type="EMBL" id="KIM53484.1"/>
    </source>
</evidence>
<organism evidence="2 3">
    <name type="scientific">Scleroderma citrinum Foug A</name>
    <dbReference type="NCBI Taxonomy" id="1036808"/>
    <lineage>
        <taxon>Eukaryota</taxon>
        <taxon>Fungi</taxon>
        <taxon>Dikarya</taxon>
        <taxon>Basidiomycota</taxon>
        <taxon>Agaricomycotina</taxon>
        <taxon>Agaricomycetes</taxon>
        <taxon>Agaricomycetidae</taxon>
        <taxon>Boletales</taxon>
        <taxon>Sclerodermatineae</taxon>
        <taxon>Sclerodermataceae</taxon>
        <taxon>Scleroderma</taxon>
    </lineage>
</organism>
<sequence>MCCALHCSATTSTWVYSLTNTFSWHIASTGKSNEMLTIFSQLMAISQMLLQPHFIFDGPNRPSFRQSKDRLCGIGPPLLEKRFQELLDAFGFSWHKAPGEAEAELAYFCSCGLVDAVVTPYNDVLLFGAPSILRSVQPLSRDYGDVELYAVDVIEDGPSLDRGDLLFIALMSGADYDMGLPGCTVNVARRLARYGFGRTLFQAAVTNPFVEFMEFHAKWHRDLFQVLERDPQHHLGQCHYGLARVIDKERTEFPDPAVLTTYLLPLTSWSDGGQPPVTEVTSHQPDLAALSAFCSRTMGWPLDGLRPRLMEACVGVVVHALLQVRILCPSHILLSPPYYCSSCRVK</sequence>
<dbReference type="CDD" id="cd09870">
    <property type="entry name" value="PIN_YEN1"/>
    <property type="match status" value="1"/>
</dbReference>
<dbReference type="Gene3D" id="3.40.50.1010">
    <property type="entry name" value="5'-nuclease"/>
    <property type="match status" value="1"/>
</dbReference>
<dbReference type="SMART" id="SM00484">
    <property type="entry name" value="XPGI"/>
    <property type="match status" value="1"/>
</dbReference>
<dbReference type="PRINTS" id="PR00853">
    <property type="entry name" value="XPGRADSUPER"/>
</dbReference>
<dbReference type="AlphaFoldDB" id="A0A0C3DAS4"/>
<dbReference type="OrthoDB" id="2959108at2759"/>
<feature type="domain" description="XPG-I" evidence="1">
    <location>
        <begin position="88"/>
        <end position="162"/>
    </location>
</feature>
<dbReference type="InterPro" id="IPR036279">
    <property type="entry name" value="5-3_exonuclease_C_sf"/>
</dbReference>
<dbReference type="HOGENOM" id="CLU_007575_4_1_1"/>
<reference evidence="3" key="2">
    <citation type="submission" date="2015-01" db="EMBL/GenBank/DDBJ databases">
        <title>Evolutionary Origins and Diversification of the Mycorrhizal Mutualists.</title>
        <authorList>
            <consortium name="DOE Joint Genome Institute"/>
            <consortium name="Mycorrhizal Genomics Consortium"/>
            <person name="Kohler A."/>
            <person name="Kuo A."/>
            <person name="Nagy L.G."/>
            <person name="Floudas D."/>
            <person name="Copeland A."/>
            <person name="Barry K.W."/>
            <person name="Cichocki N."/>
            <person name="Veneault-Fourrey C."/>
            <person name="LaButti K."/>
            <person name="Lindquist E.A."/>
            <person name="Lipzen A."/>
            <person name="Lundell T."/>
            <person name="Morin E."/>
            <person name="Murat C."/>
            <person name="Riley R."/>
            <person name="Ohm R."/>
            <person name="Sun H."/>
            <person name="Tunlid A."/>
            <person name="Henrissat B."/>
            <person name="Grigoriev I.V."/>
            <person name="Hibbett D.S."/>
            <person name="Martin F."/>
        </authorList>
    </citation>
    <scope>NUCLEOTIDE SEQUENCE [LARGE SCALE GENOMIC DNA]</scope>
    <source>
        <strain evidence="3">Foug A</strain>
    </source>
</reference>
<dbReference type="InterPro" id="IPR029060">
    <property type="entry name" value="PIN-like_dom_sf"/>
</dbReference>
<dbReference type="EMBL" id="KN822179">
    <property type="protein sequence ID" value="KIM53484.1"/>
    <property type="molecule type" value="Genomic_DNA"/>
</dbReference>
<dbReference type="PANTHER" id="PTHR11081:SF75">
    <property type="entry name" value="ENDONUCLEASE, PUTATIVE (AFU_ORTHOLOGUE AFUA_3G13260)-RELATED"/>
    <property type="match status" value="1"/>
</dbReference>
<dbReference type="Proteomes" id="UP000053989">
    <property type="component" value="Unassembled WGS sequence"/>
</dbReference>
<reference evidence="2 3" key="1">
    <citation type="submission" date="2014-04" db="EMBL/GenBank/DDBJ databases">
        <authorList>
            <consortium name="DOE Joint Genome Institute"/>
            <person name="Kuo A."/>
            <person name="Kohler A."/>
            <person name="Nagy L.G."/>
            <person name="Floudas D."/>
            <person name="Copeland A."/>
            <person name="Barry K.W."/>
            <person name="Cichocki N."/>
            <person name="Veneault-Fourrey C."/>
            <person name="LaButti K."/>
            <person name="Lindquist E.A."/>
            <person name="Lipzen A."/>
            <person name="Lundell T."/>
            <person name="Morin E."/>
            <person name="Murat C."/>
            <person name="Sun H."/>
            <person name="Tunlid A."/>
            <person name="Henrissat B."/>
            <person name="Grigoriev I.V."/>
            <person name="Hibbett D.S."/>
            <person name="Martin F."/>
            <person name="Nordberg H.P."/>
            <person name="Cantor M.N."/>
            <person name="Hua S.X."/>
        </authorList>
    </citation>
    <scope>NUCLEOTIDE SEQUENCE [LARGE SCALE GENOMIC DNA]</scope>
    <source>
        <strain evidence="2 3">Foug A</strain>
    </source>
</reference>
<dbReference type="SUPFAM" id="SSF47807">
    <property type="entry name" value="5' to 3' exonuclease, C-terminal subdomain"/>
    <property type="match status" value="1"/>
</dbReference>
<proteinExistence type="predicted"/>
<dbReference type="Pfam" id="PF00867">
    <property type="entry name" value="XPG_I"/>
    <property type="match status" value="1"/>
</dbReference>
<accession>A0A0C3DAS4</accession>
<dbReference type="SUPFAM" id="SSF88723">
    <property type="entry name" value="PIN domain-like"/>
    <property type="match status" value="1"/>
</dbReference>
<evidence type="ECO:0000313" key="3">
    <source>
        <dbReference type="Proteomes" id="UP000053989"/>
    </source>
</evidence>
<dbReference type="GO" id="GO:0017108">
    <property type="term" value="F:5'-flap endonuclease activity"/>
    <property type="evidence" value="ECO:0007669"/>
    <property type="project" value="TreeGrafter"/>
</dbReference>
<gene>
    <name evidence="2" type="ORF">SCLCIDRAFT_138931</name>
</gene>
<evidence type="ECO:0000259" key="1">
    <source>
        <dbReference type="SMART" id="SM00484"/>
    </source>
</evidence>